<accession>A0A0S8FN18</accession>
<gene>
    <name evidence="2" type="ORF">AMJ83_11555</name>
</gene>
<dbReference type="SUPFAM" id="SSF89372">
    <property type="entry name" value="Fucose-specific lectin"/>
    <property type="match status" value="1"/>
</dbReference>
<dbReference type="InterPro" id="IPR026444">
    <property type="entry name" value="Secre_tail"/>
</dbReference>
<protein>
    <recommendedName>
        <fullName evidence="1">FlgD/Vpr Ig-like domain-containing protein</fullName>
    </recommendedName>
</protein>
<evidence type="ECO:0000259" key="1">
    <source>
        <dbReference type="Pfam" id="PF13860"/>
    </source>
</evidence>
<dbReference type="AlphaFoldDB" id="A0A0S8FN18"/>
<dbReference type="Pfam" id="PF13860">
    <property type="entry name" value="FlgD_ig"/>
    <property type="match status" value="1"/>
</dbReference>
<dbReference type="NCBIfam" id="TIGR04183">
    <property type="entry name" value="Por_Secre_tail"/>
    <property type="match status" value="1"/>
</dbReference>
<organism evidence="2 3">
    <name type="scientific">candidate division WOR_3 bacterium SM23_42</name>
    <dbReference type="NCBI Taxonomy" id="1703779"/>
    <lineage>
        <taxon>Bacteria</taxon>
        <taxon>Bacteria division WOR-3</taxon>
    </lineage>
</organism>
<dbReference type="InterPro" id="IPR025965">
    <property type="entry name" value="FlgD/Vpr_Ig-like"/>
</dbReference>
<sequence>MLCVITNTCHLSAQTWCPPIRVSQYDTSTSWYYITDQGLTTDGSGTPWCGWDVDCYAGGWIHGILVSRYIDTVWSTPDTINPFALFYGCNLATDANGNVWIVAEDYGISACFYNGSSWSELMQIPTQGTCSHYPAATGDSLGNLWVCWAGGGPGDGHHIWGNTYTMGQWGSAVLISYPGSHEDIAYSMTADKQGRVWIGWHRFSCPDPGICVSFNDGSGWSDTIIIAEYTYSSSGPALTVDTAGRVWAGWVGADSGGPYKLYSSYHDGNVWLEPMLVSESATWGDYSVAITSDDAGNVWLTWVNYDEDIYYSYWNGDNWSNPAPIAIYPTLDCVVKMAFDGERIWVTWIREIDSDRWATYASYTYGVGVEEKPAADSPQPVVQLSQNFPNPFSSKASIFYRLQSDCRISLRLYDTAGRHVRTLVNGIQKPGHHIVNWNGKDNEGKQLPVGIYFLRLETSNQSITKKIVKLE</sequence>
<dbReference type="Proteomes" id="UP000051373">
    <property type="component" value="Unassembled WGS sequence"/>
</dbReference>
<proteinExistence type="predicted"/>
<reference evidence="2 3" key="1">
    <citation type="journal article" date="2015" name="Microbiome">
        <title>Genomic resolution of linkages in carbon, nitrogen, and sulfur cycling among widespread estuary sediment bacteria.</title>
        <authorList>
            <person name="Baker B.J."/>
            <person name="Lazar C.S."/>
            <person name="Teske A.P."/>
            <person name="Dick G.J."/>
        </authorList>
    </citation>
    <scope>NUCLEOTIDE SEQUENCE [LARGE SCALE GENOMIC DNA]</scope>
    <source>
        <strain evidence="2">SM23_42</strain>
    </source>
</reference>
<feature type="domain" description="FlgD/Vpr Ig-like" evidence="1">
    <location>
        <begin position="408"/>
        <end position="461"/>
    </location>
</feature>
<comment type="caution">
    <text evidence="2">The sequence shown here is derived from an EMBL/GenBank/DDBJ whole genome shotgun (WGS) entry which is preliminary data.</text>
</comment>
<dbReference type="Gene3D" id="2.60.40.4070">
    <property type="match status" value="1"/>
</dbReference>
<name>A0A0S8FN18_UNCW3</name>
<dbReference type="PATRIC" id="fig|1703779.3.peg.2084"/>
<dbReference type="EMBL" id="LJUJ01000052">
    <property type="protein sequence ID" value="KPK62136.1"/>
    <property type="molecule type" value="Genomic_DNA"/>
</dbReference>
<dbReference type="STRING" id="1703779.AMJ83_11555"/>
<evidence type="ECO:0000313" key="2">
    <source>
        <dbReference type="EMBL" id="KPK62136.1"/>
    </source>
</evidence>
<evidence type="ECO:0000313" key="3">
    <source>
        <dbReference type="Proteomes" id="UP000051373"/>
    </source>
</evidence>